<dbReference type="PANTHER" id="PTHR39185">
    <property type="entry name" value="SWARMING MOTILITY PROTEIN SWRD"/>
    <property type="match status" value="1"/>
</dbReference>
<dbReference type="InterPro" id="IPR009384">
    <property type="entry name" value="SwrD-like"/>
</dbReference>
<dbReference type="EMBL" id="LGTC01000001">
    <property type="protein sequence ID" value="KNY28374.1"/>
    <property type="molecule type" value="Genomic_DNA"/>
</dbReference>
<protein>
    <submittedName>
        <fullName evidence="1">Flagellar FlbD family protein</fullName>
    </submittedName>
</protein>
<dbReference type="RefSeq" id="WP_036938673.1">
    <property type="nucleotide sequence ID" value="NZ_JQKC01000007.1"/>
</dbReference>
<accession>A0A0L6JRH2</accession>
<dbReference type="Proteomes" id="UP000036923">
    <property type="component" value="Unassembled WGS sequence"/>
</dbReference>
<keyword evidence="2" id="KW-1185">Reference proteome</keyword>
<gene>
    <name evidence="1" type="ORF">Bccel_3648</name>
</gene>
<sequence length="69" mass="7719">MIKLTRLNGSTFVLNCELIESVESTPDTVVTTTNGKKLVVAETIEQIVDKVVQYKGKILFVSRDELIYS</sequence>
<keyword evidence="1" id="KW-0966">Cell projection</keyword>
<reference evidence="2" key="1">
    <citation type="submission" date="2015-07" db="EMBL/GenBank/DDBJ databases">
        <title>Near-Complete Genome Sequence of the Cellulolytic Bacterium Bacteroides (Pseudobacteroides) cellulosolvens ATCC 35603.</title>
        <authorList>
            <person name="Dassa B."/>
            <person name="Utturkar S.M."/>
            <person name="Klingeman D.M."/>
            <person name="Hurt R.A."/>
            <person name="Keller M."/>
            <person name="Xu J."/>
            <person name="Reddy Y.H.K."/>
            <person name="Borovok I."/>
            <person name="Grinberg I.R."/>
            <person name="Lamed R."/>
            <person name="Zhivin O."/>
            <person name="Bayer E.A."/>
            <person name="Brown S.D."/>
        </authorList>
    </citation>
    <scope>NUCLEOTIDE SEQUENCE [LARGE SCALE GENOMIC DNA]</scope>
    <source>
        <strain evidence="2">DSM 2933</strain>
    </source>
</reference>
<organism evidence="1 2">
    <name type="scientific">Pseudobacteroides cellulosolvens ATCC 35603 = DSM 2933</name>
    <dbReference type="NCBI Taxonomy" id="398512"/>
    <lineage>
        <taxon>Bacteria</taxon>
        <taxon>Bacillati</taxon>
        <taxon>Bacillota</taxon>
        <taxon>Clostridia</taxon>
        <taxon>Eubacteriales</taxon>
        <taxon>Oscillospiraceae</taxon>
        <taxon>Pseudobacteroides</taxon>
    </lineage>
</organism>
<comment type="caution">
    <text evidence="1">The sequence shown here is derived from an EMBL/GenBank/DDBJ whole genome shotgun (WGS) entry which is preliminary data.</text>
</comment>
<name>A0A0L6JRH2_9FIRM</name>
<proteinExistence type="predicted"/>
<evidence type="ECO:0000313" key="1">
    <source>
        <dbReference type="EMBL" id="KNY28374.1"/>
    </source>
</evidence>
<dbReference type="Pfam" id="PF06289">
    <property type="entry name" value="FlbD"/>
    <property type="match status" value="1"/>
</dbReference>
<keyword evidence="1" id="KW-0969">Cilium</keyword>
<dbReference type="eggNOG" id="COG1582">
    <property type="taxonomic scope" value="Bacteria"/>
</dbReference>
<dbReference type="OrthoDB" id="9799862at2"/>
<keyword evidence="1" id="KW-0282">Flagellum</keyword>
<dbReference type="PANTHER" id="PTHR39185:SF1">
    <property type="entry name" value="SWARMING MOTILITY PROTEIN SWRD"/>
    <property type="match status" value="1"/>
</dbReference>
<dbReference type="AlphaFoldDB" id="A0A0L6JRH2"/>
<dbReference type="STRING" id="398512.Bccel_3648"/>
<dbReference type="PATRIC" id="fig|398512.5.peg.3822"/>
<evidence type="ECO:0000313" key="2">
    <source>
        <dbReference type="Proteomes" id="UP000036923"/>
    </source>
</evidence>